<feature type="compositionally biased region" description="Acidic residues" evidence="1">
    <location>
        <begin position="1"/>
        <end position="12"/>
    </location>
</feature>
<name>A0AAD7NTL8_9AGAR</name>
<evidence type="ECO:0000313" key="3">
    <source>
        <dbReference type="Proteomes" id="UP001215280"/>
    </source>
</evidence>
<evidence type="ECO:0000256" key="1">
    <source>
        <dbReference type="SAM" id="MobiDB-lite"/>
    </source>
</evidence>
<feature type="region of interest" description="Disordered" evidence="1">
    <location>
        <begin position="1"/>
        <end position="71"/>
    </location>
</feature>
<accession>A0AAD7NTL8</accession>
<proteinExistence type="predicted"/>
<sequence length="361" mass="40002">MSDTEVDREEDNTAGGGHQGNSPSPRRDAPPPPPAPFTHPTEASFLSRRPRYRDENPHRKAAAYDPTPAGPEDMLVQVTFQRGMGNFDLPVIDGELAVANVDQGLVKTLNKHRDRFALIAPFLGGAHFLAVYKTDNLIADITNILVDGGLAAKDDFEIIPLTPKKDTEHTPSYAPPFTLAIQFQDPEARERMITAAMFPATVDHTFHIFEYNLELRTWTLGLWTVTTGGGRPENGARLRWTLTCLILKDPKIGKAFEHATSEGDIHPILVHLLDFARTIDTCWNPHSKQWAAYVKPCTNNSAGWEAVWIADKHGKSPILPQYKYDLLSVASSLVNLNLTTLTSAGLTNQREHILCRNPSST</sequence>
<organism evidence="2 3">
    <name type="scientific">Mycena maculata</name>
    <dbReference type="NCBI Taxonomy" id="230809"/>
    <lineage>
        <taxon>Eukaryota</taxon>
        <taxon>Fungi</taxon>
        <taxon>Dikarya</taxon>
        <taxon>Basidiomycota</taxon>
        <taxon>Agaricomycotina</taxon>
        <taxon>Agaricomycetes</taxon>
        <taxon>Agaricomycetidae</taxon>
        <taxon>Agaricales</taxon>
        <taxon>Marasmiineae</taxon>
        <taxon>Mycenaceae</taxon>
        <taxon>Mycena</taxon>
    </lineage>
</organism>
<reference evidence="2" key="1">
    <citation type="submission" date="2023-03" db="EMBL/GenBank/DDBJ databases">
        <title>Massive genome expansion in bonnet fungi (Mycena s.s.) driven by repeated elements and novel gene families across ecological guilds.</title>
        <authorList>
            <consortium name="Lawrence Berkeley National Laboratory"/>
            <person name="Harder C.B."/>
            <person name="Miyauchi S."/>
            <person name="Viragh M."/>
            <person name="Kuo A."/>
            <person name="Thoen E."/>
            <person name="Andreopoulos B."/>
            <person name="Lu D."/>
            <person name="Skrede I."/>
            <person name="Drula E."/>
            <person name="Henrissat B."/>
            <person name="Morin E."/>
            <person name="Kohler A."/>
            <person name="Barry K."/>
            <person name="LaButti K."/>
            <person name="Morin E."/>
            <person name="Salamov A."/>
            <person name="Lipzen A."/>
            <person name="Mereny Z."/>
            <person name="Hegedus B."/>
            <person name="Baldrian P."/>
            <person name="Stursova M."/>
            <person name="Weitz H."/>
            <person name="Taylor A."/>
            <person name="Grigoriev I.V."/>
            <person name="Nagy L.G."/>
            <person name="Martin F."/>
            <person name="Kauserud H."/>
        </authorList>
    </citation>
    <scope>NUCLEOTIDE SEQUENCE</scope>
    <source>
        <strain evidence="2">CBHHK188m</strain>
    </source>
</reference>
<protein>
    <submittedName>
        <fullName evidence="2">Uncharacterized protein</fullName>
    </submittedName>
</protein>
<dbReference type="Proteomes" id="UP001215280">
    <property type="component" value="Unassembled WGS sequence"/>
</dbReference>
<dbReference type="EMBL" id="JARJLG010000016">
    <property type="protein sequence ID" value="KAJ7774301.1"/>
    <property type="molecule type" value="Genomic_DNA"/>
</dbReference>
<keyword evidence="3" id="KW-1185">Reference proteome</keyword>
<gene>
    <name evidence="2" type="ORF">DFH07DRAFT_767474</name>
</gene>
<comment type="caution">
    <text evidence="2">The sequence shown here is derived from an EMBL/GenBank/DDBJ whole genome shotgun (WGS) entry which is preliminary data.</text>
</comment>
<dbReference type="AlphaFoldDB" id="A0AAD7NTL8"/>
<evidence type="ECO:0000313" key="2">
    <source>
        <dbReference type="EMBL" id="KAJ7774301.1"/>
    </source>
</evidence>